<dbReference type="EMBL" id="JAYKXN010000006">
    <property type="protein sequence ID" value="KAK7278720.1"/>
    <property type="molecule type" value="Genomic_DNA"/>
</dbReference>
<dbReference type="Proteomes" id="UP001359559">
    <property type="component" value="Unassembled WGS sequence"/>
</dbReference>
<dbReference type="InterPro" id="IPR001461">
    <property type="entry name" value="Aspartic_peptidase_A1"/>
</dbReference>
<proteinExistence type="inferred from homology"/>
<dbReference type="InterPro" id="IPR032799">
    <property type="entry name" value="TAXi_C"/>
</dbReference>
<keyword evidence="8" id="KW-0732">Signal</keyword>
<dbReference type="CDD" id="cd05476">
    <property type="entry name" value="pepsin_A_like_plant"/>
    <property type="match status" value="1"/>
</dbReference>
<dbReference type="PROSITE" id="PS00141">
    <property type="entry name" value="ASP_PROTEASE"/>
    <property type="match status" value="1"/>
</dbReference>
<evidence type="ECO:0000313" key="11">
    <source>
        <dbReference type="Proteomes" id="UP001359559"/>
    </source>
</evidence>
<evidence type="ECO:0000256" key="8">
    <source>
        <dbReference type="SAM" id="SignalP"/>
    </source>
</evidence>
<gene>
    <name evidence="10" type="ORF">RJT34_23756</name>
</gene>
<reference evidence="10 11" key="1">
    <citation type="submission" date="2024-01" db="EMBL/GenBank/DDBJ databases">
        <title>The genomes of 5 underutilized Papilionoideae crops provide insights into root nodulation and disease resistance.</title>
        <authorList>
            <person name="Yuan L."/>
        </authorList>
    </citation>
    <scope>NUCLEOTIDE SEQUENCE [LARGE SCALE GENOMIC DNA]</scope>
    <source>
        <strain evidence="10">LY-2023</strain>
        <tissue evidence="10">Leaf</tissue>
    </source>
</reference>
<comment type="similarity">
    <text evidence="1 7">Belongs to the peptidase A1 family.</text>
</comment>
<evidence type="ECO:0000313" key="10">
    <source>
        <dbReference type="EMBL" id="KAK7278720.1"/>
    </source>
</evidence>
<dbReference type="FunFam" id="2.40.70.10:FF:000120">
    <property type="entry name" value="Aspartic proteinase nepenthesin-2"/>
    <property type="match status" value="1"/>
</dbReference>
<keyword evidence="11" id="KW-1185">Reference proteome</keyword>
<dbReference type="InterPro" id="IPR032861">
    <property type="entry name" value="TAXi_N"/>
</dbReference>
<dbReference type="Pfam" id="PF14541">
    <property type="entry name" value="TAXi_C"/>
    <property type="match status" value="1"/>
</dbReference>
<sequence>MNPPHIFFVLCLLSFTFASSLSSSTPNTITIPLSPLLTNHPSSNPFQTLKLAASSSITRAHHLKTHVNPSLIKTLIHPKSYGGYSIDLKFGTPPQTSSFVLDTGSSLVWLPCSSHYLCSKCNSFPNKTPNFIPKNSSSSKFIGCRNPKCAWLLGPNVQNRCQNCNGNANSENCSQLCPAYTIQYGLGSTAGFLLSENLNFPGKIVPDFLLGCSIISVYQPAGIAGFGRGAESVPSQMNLTRFSYCLASHEFDNSPTSSELVLHAGPFDDGRKTNGVSYTPFRKNPLSGNPAFGMYYYVTVKKITVGEKRVRVSNNVLEPDFNGNGGFIVDSGSTFTFMERTIFDAVAQEFEKQVNYTREREVEKRSGLSLCFNVFGEGTASFPELSFKFRGGAKMRLPVANYFSLVGKSDVACLTIVTDDVAGGPAVIFGNYQQQNFYLEYDLGNQRFGFRTQSCQMSV</sequence>
<dbReference type="SUPFAM" id="SSF50630">
    <property type="entry name" value="Acid proteases"/>
    <property type="match status" value="1"/>
</dbReference>
<keyword evidence="4 7" id="KW-0378">Hydrolase</keyword>
<feature type="active site" evidence="6">
    <location>
        <position position="330"/>
    </location>
</feature>
<protein>
    <recommendedName>
        <fullName evidence="9">Peptidase A1 domain-containing protein</fullName>
    </recommendedName>
</protein>
<dbReference type="PROSITE" id="PS51767">
    <property type="entry name" value="PEPTIDASE_A1"/>
    <property type="match status" value="1"/>
</dbReference>
<dbReference type="GO" id="GO:0006508">
    <property type="term" value="P:proteolysis"/>
    <property type="evidence" value="ECO:0007669"/>
    <property type="project" value="UniProtKB-KW"/>
</dbReference>
<feature type="signal peptide" evidence="8">
    <location>
        <begin position="1"/>
        <end position="18"/>
    </location>
</feature>
<dbReference type="PANTHER" id="PTHR47967:SF36">
    <property type="entry name" value="PEPTIDASE A1 DOMAIN-CONTAINING PROTEIN"/>
    <property type="match status" value="1"/>
</dbReference>
<keyword evidence="3 7" id="KW-0064">Aspartyl protease</keyword>
<dbReference type="GO" id="GO:0004190">
    <property type="term" value="F:aspartic-type endopeptidase activity"/>
    <property type="evidence" value="ECO:0007669"/>
    <property type="project" value="UniProtKB-KW"/>
</dbReference>
<evidence type="ECO:0000256" key="3">
    <source>
        <dbReference type="ARBA" id="ARBA00022750"/>
    </source>
</evidence>
<keyword evidence="5" id="KW-0325">Glycoprotein</keyword>
<dbReference type="InterPro" id="IPR033121">
    <property type="entry name" value="PEPTIDASE_A1"/>
</dbReference>
<name>A0AAN9FM52_CLITE</name>
<evidence type="ECO:0000259" key="9">
    <source>
        <dbReference type="PROSITE" id="PS51767"/>
    </source>
</evidence>
<feature type="domain" description="Peptidase A1" evidence="9">
    <location>
        <begin position="84"/>
        <end position="451"/>
    </location>
</feature>
<feature type="active site" evidence="6">
    <location>
        <position position="102"/>
    </location>
</feature>
<evidence type="ECO:0000256" key="5">
    <source>
        <dbReference type="ARBA" id="ARBA00023180"/>
    </source>
</evidence>
<dbReference type="FunFam" id="2.40.70.10:FF:000034">
    <property type="entry name" value="Aspartyl protease family protein"/>
    <property type="match status" value="1"/>
</dbReference>
<feature type="chain" id="PRO_5042828037" description="Peptidase A1 domain-containing protein" evidence="8">
    <location>
        <begin position="19"/>
        <end position="459"/>
    </location>
</feature>
<comment type="caution">
    <text evidence="10">The sequence shown here is derived from an EMBL/GenBank/DDBJ whole genome shotgun (WGS) entry which is preliminary data.</text>
</comment>
<evidence type="ECO:0000256" key="4">
    <source>
        <dbReference type="ARBA" id="ARBA00022801"/>
    </source>
</evidence>
<dbReference type="Gene3D" id="2.40.70.10">
    <property type="entry name" value="Acid Proteases"/>
    <property type="match status" value="2"/>
</dbReference>
<dbReference type="GO" id="GO:0005576">
    <property type="term" value="C:extracellular region"/>
    <property type="evidence" value="ECO:0007669"/>
    <property type="project" value="TreeGrafter"/>
</dbReference>
<dbReference type="InterPro" id="IPR051708">
    <property type="entry name" value="Plant_Aspart_Prot_A1"/>
</dbReference>
<evidence type="ECO:0000256" key="7">
    <source>
        <dbReference type="RuleBase" id="RU000454"/>
    </source>
</evidence>
<accession>A0AAN9FM52</accession>
<dbReference type="PANTHER" id="PTHR47967">
    <property type="entry name" value="OS07G0603500 PROTEIN-RELATED"/>
    <property type="match status" value="1"/>
</dbReference>
<dbReference type="AlphaFoldDB" id="A0AAN9FM52"/>
<dbReference type="PRINTS" id="PR00792">
    <property type="entry name" value="PEPSIN"/>
</dbReference>
<dbReference type="InterPro" id="IPR021109">
    <property type="entry name" value="Peptidase_aspartic_dom_sf"/>
</dbReference>
<dbReference type="Pfam" id="PF14543">
    <property type="entry name" value="TAXi_N"/>
    <property type="match status" value="1"/>
</dbReference>
<evidence type="ECO:0000256" key="2">
    <source>
        <dbReference type="ARBA" id="ARBA00022670"/>
    </source>
</evidence>
<dbReference type="InterPro" id="IPR034161">
    <property type="entry name" value="Pepsin-like_plant"/>
</dbReference>
<evidence type="ECO:0000256" key="1">
    <source>
        <dbReference type="ARBA" id="ARBA00007447"/>
    </source>
</evidence>
<evidence type="ECO:0000256" key="6">
    <source>
        <dbReference type="PIRSR" id="PIRSR601461-1"/>
    </source>
</evidence>
<keyword evidence="2 7" id="KW-0645">Protease</keyword>
<dbReference type="InterPro" id="IPR001969">
    <property type="entry name" value="Aspartic_peptidase_AS"/>
</dbReference>
<organism evidence="10 11">
    <name type="scientific">Clitoria ternatea</name>
    <name type="common">Butterfly pea</name>
    <dbReference type="NCBI Taxonomy" id="43366"/>
    <lineage>
        <taxon>Eukaryota</taxon>
        <taxon>Viridiplantae</taxon>
        <taxon>Streptophyta</taxon>
        <taxon>Embryophyta</taxon>
        <taxon>Tracheophyta</taxon>
        <taxon>Spermatophyta</taxon>
        <taxon>Magnoliopsida</taxon>
        <taxon>eudicotyledons</taxon>
        <taxon>Gunneridae</taxon>
        <taxon>Pentapetalae</taxon>
        <taxon>rosids</taxon>
        <taxon>fabids</taxon>
        <taxon>Fabales</taxon>
        <taxon>Fabaceae</taxon>
        <taxon>Papilionoideae</taxon>
        <taxon>50 kb inversion clade</taxon>
        <taxon>NPAAA clade</taxon>
        <taxon>indigoferoid/millettioid clade</taxon>
        <taxon>Phaseoleae</taxon>
        <taxon>Clitoria</taxon>
    </lineage>
</organism>